<proteinExistence type="inferred from homology"/>
<evidence type="ECO:0000259" key="3">
    <source>
        <dbReference type="Pfam" id="PF13556"/>
    </source>
</evidence>
<dbReference type="PANTHER" id="PTHR33744">
    <property type="entry name" value="CARBOHYDRATE DIACID REGULATOR"/>
    <property type="match status" value="1"/>
</dbReference>
<accession>A0A2V3VV84</accession>
<sequence>MMSISLRNSMKLGKFSECEVVAGHSGVDRIIENITIMEVPDIVKWLKGRELILTSLFAIKNDKDAQNLLIQRLSYAGATALAIKPFESMEDIPEGIINSANKLGFPVIRIPEQVKYLDILSPVMHHIFNEKVVLQEDLEQATNVLQEISLNAQGVDVFVENVSTITKNLVTIESEFSFIKTPIPEQSVSPLSEAAKHELSIIKRPIRYERKYGDELVPCVVAPIIVDGEYYGNITCWAVKNEHLTMDLAILEKASSLLSLEFLRLKVKYDMEQQYRNDFMRELLFNESISENDLIEWGTKYSISKDNKYVCFLLDEDEKENTKQLIRKAEVNAKLLTEWPKMLIGMIRNRICMIHSVDERDLKETCEKIITNLSTQLDGHGLTLGVGEVYKGPLGIRKSFFQAEQALKLTKRIKDSKNIIYYEELGAFRLLGLLIEKPELMDFYDETIGKLLKHDPKGEFIKTLQAFFYHNEALKVTAEDLYIHVNTLKYRLKRVEEITNCDLRMSEDKMNIFIGMKIHELIQKE</sequence>
<dbReference type="InterPro" id="IPR041522">
    <property type="entry name" value="CdaR_GGDEF"/>
</dbReference>
<gene>
    <name evidence="5" type="ORF">DFR56_11314</name>
</gene>
<feature type="domain" description="PucR C-terminal helix-turn-helix" evidence="3">
    <location>
        <begin position="461"/>
        <end position="518"/>
    </location>
</feature>
<dbReference type="Gene3D" id="1.10.10.2840">
    <property type="entry name" value="PucR C-terminal helix-turn-helix domain"/>
    <property type="match status" value="1"/>
</dbReference>
<dbReference type="InterPro" id="IPR051448">
    <property type="entry name" value="CdaR-like_regulators"/>
</dbReference>
<feature type="domain" description="CdaR GGDEF-like" evidence="4">
    <location>
        <begin position="290"/>
        <end position="409"/>
    </location>
</feature>
<dbReference type="EMBL" id="QJJQ01000013">
    <property type="protein sequence ID" value="PXW84771.1"/>
    <property type="molecule type" value="Genomic_DNA"/>
</dbReference>
<dbReference type="Pfam" id="PF17853">
    <property type="entry name" value="GGDEF_2"/>
    <property type="match status" value="1"/>
</dbReference>
<comment type="caution">
    <text evidence="5">The sequence shown here is derived from an EMBL/GenBank/DDBJ whole genome shotgun (WGS) entry which is preliminary data.</text>
</comment>
<keyword evidence="6" id="KW-1185">Reference proteome</keyword>
<name>A0A2V3VV84_9BACI</name>
<evidence type="ECO:0000313" key="5">
    <source>
        <dbReference type="EMBL" id="PXW84771.1"/>
    </source>
</evidence>
<dbReference type="Pfam" id="PF13556">
    <property type="entry name" value="HTH_30"/>
    <property type="match status" value="1"/>
</dbReference>
<organism evidence="5 6">
    <name type="scientific">Pseudogracilibacillus auburnensis</name>
    <dbReference type="NCBI Taxonomy" id="1494959"/>
    <lineage>
        <taxon>Bacteria</taxon>
        <taxon>Bacillati</taxon>
        <taxon>Bacillota</taxon>
        <taxon>Bacilli</taxon>
        <taxon>Bacillales</taxon>
        <taxon>Bacillaceae</taxon>
        <taxon>Pseudogracilibacillus</taxon>
    </lineage>
</organism>
<dbReference type="Proteomes" id="UP000247978">
    <property type="component" value="Unassembled WGS sequence"/>
</dbReference>
<dbReference type="InterPro" id="IPR025736">
    <property type="entry name" value="PucR_C-HTH_dom"/>
</dbReference>
<dbReference type="InterPro" id="IPR012914">
    <property type="entry name" value="PucR_dom"/>
</dbReference>
<evidence type="ECO:0000256" key="1">
    <source>
        <dbReference type="ARBA" id="ARBA00006754"/>
    </source>
</evidence>
<dbReference type="InterPro" id="IPR042070">
    <property type="entry name" value="PucR_C-HTH_sf"/>
</dbReference>
<evidence type="ECO:0000259" key="2">
    <source>
        <dbReference type="Pfam" id="PF07905"/>
    </source>
</evidence>
<comment type="similarity">
    <text evidence="1">Belongs to the CdaR family.</text>
</comment>
<evidence type="ECO:0000313" key="6">
    <source>
        <dbReference type="Proteomes" id="UP000247978"/>
    </source>
</evidence>
<evidence type="ECO:0000259" key="4">
    <source>
        <dbReference type="Pfam" id="PF17853"/>
    </source>
</evidence>
<dbReference type="Pfam" id="PF07905">
    <property type="entry name" value="PucR"/>
    <property type="match status" value="1"/>
</dbReference>
<protein>
    <submittedName>
        <fullName evidence="5">CdaR family transcriptional regulator</fullName>
    </submittedName>
</protein>
<reference evidence="5 6" key="1">
    <citation type="submission" date="2018-05" db="EMBL/GenBank/DDBJ databases">
        <title>Genomic Encyclopedia of Type Strains, Phase IV (KMG-IV): sequencing the most valuable type-strain genomes for metagenomic binning, comparative biology and taxonomic classification.</title>
        <authorList>
            <person name="Goeker M."/>
        </authorList>
    </citation>
    <scope>NUCLEOTIDE SEQUENCE [LARGE SCALE GENOMIC DNA]</scope>
    <source>
        <strain evidence="5 6">DSM 28556</strain>
    </source>
</reference>
<dbReference type="AlphaFoldDB" id="A0A2V3VV84"/>
<dbReference type="PANTHER" id="PTHR33744:SF1">
    <property type="entry name" value="DNA-BINDING TRANSCRIPTIONAL ACTIVATOR ADER"/>
    <property type="match status" value="1"/>
</dbReference>
<feature type="domain" description="Purine catabolism PurC-like" evidence="2">
    <location>
        <begin position="10"/>
        <end position="127"/>
    </location>
</feature>